<organism evidence="1 2">
    <name type="scientific">Paraglaciecola aquimarina</name>
    <dbReference type="NCBI Taxonomy" id="1235557"/>
    <lineage>
        <taxon>Bacteria</taxon>
        <taxon>Pseudomonadati</taxon>
        <taxon>Pseudomonadota</taxon>
        <taxon>Gammaproteobacteria</taxon>
        <taxon>Alteromonadales</taxon>
        <taxon>Alteromonadaceae</taxon>
        <taxon>Paraglaciecola</taxon>
    </lineage>
</organism>
<evidence type="ECO:0000313" key="1">
    <source>
        <dbReference type="EMBL" id="MDU0353127.1"/>
    </source>
</evidence>
<dbReference type="EMBL" id="JAWDIO010000002">
    <property type="protein sequence ID" value="MDU0353127.1"/>
    <property type="molecule type" value="Genomic_DNA"/>
</dbReference>
<keyword evidence="2" id="KW-1185">Reference proteome</keyword>
<dbReference type="Proteomes" id="UP001247805">
    <property type="component" value="Unassembled WGS sequence"/>
</dbReference>
<gene>
    <name evidence="1" type="ORF">RS130_03550</name>
</gene>
<name>A0ABU3ST36_9ALTE</name>
<sequence length="66" mass="7391">MLNAVFVNGQNKYAVINGKQYQVNDLVLGNKLIQIEQNQAVLNTSSGQKTLFINNHNIKKDINDGF</sequence>
<dbReference type="RefSeq" id="WP_316024820.1">
    <property type="nucleotide sequence ID" value="NZ_JAWDIO010000002.1"/>
</dbReference>
<evidence type="ECO:0000313" key="2">
    <source>
        <dbReference type="Proteomes" id="UP001247805"/>
    </source>
</evidence>
<comment type="caution">
    <text evidence="1">The sequence shown here is derived from an EMBL/GenBank/DDBJ whole genome shotgun (WGS) entry which is preliminary data.</text>
</comment>
<protein>
    <submittedName>
        <fullName evidence="1">Uncharacterized protein</fullName>
    </submittedName>
</protein>
<reference evidence="1 2" key="1">
    <citation type="submission" date="2023-10" db="EMBL/GenBank/DDBJ databases">
        <title>Glaciecola aquimarina strain GGW-M5 nov., isolated from a coastal seawater.</title>
        <authorList>
            <person name="Bayburt H."/>
            <person name="Kim J.M."/>
            <person name="Choi B.J."/>
            <person name="Jeon C.O."/>
        </authorList>
    </citation>
    <scope>NUCLEOTIDE SEQUENCE [LARGE SCALE GENOMIC DNA]</scope>
    <source>
        <strain evidence="1 2">KCTC 32108</strain>
    </source>
</reference>
<accession>A0ABU3ST36</accession>
<proteinExistence type="predicted"/>